<evidence type="ECO:0000256" key="4">
    <source>
        <dbReference type="ARBA" id="ARBA00021420"/>
    </source>
</evidence>
<dbReference type="Pfam" id="PF00211">
    <property type="entry name" value="Guanylate_cyc"/>
    <property type="match status" value="1"/>
</dbReference>
<feature type="domain" description="Guanylate cyclase" evidence="14">
    <location>
        <begin position="1402"/>
        <end position="1538"/>
    </location>
</feature>
<dbReference type="GO" id="GO:0004016">
    <property type="term" value="F:adenylate cyclase activity"/>
    <property type="evidence" value="ECO:0007669"/>
    <property type="project" value="UniProtKB-EC"/>
</dbReference>
<evidence type="ECO:0000256" key="5">
    <source>
        <dbReference type="ARBA" id="ARBA00022614"/>
    </source>
</evidence>
<evidence type="ECO:0000256" key="1">
    <source>
        <dbReference type="ARBA" id="ARBA00001593"/>
    </source>
</evidence>
<name>A0A9P6L4M4_9AGAM</name>
<evidence type="ECO:0000256" key="2">
    <source>
        <dbReference type="ARBA" id="ARBA00005381"/>
    </source>
</evidence>
<dbReference type="CDD" id="cd07302">
    <property type="entry name" value="CHD"/>
    <property type="match status" value="1"/>
</dbReference>
<feature type="compositionally biased region" description="Polar residues" evidence="13">
    <location>
        <begin position="14"/>
        <end position="31"/>
    </location>
</feature>
<evidence type="ECO:0000256" key="13">
    <source>
        <dbReference type="SAM" id="MobiDB-lite"/>
    </source>
</evidence>
<feature type="compositionally biased region" description="Basic residues" evidence="13">
    <location>
        <begin position="334"/>
        <end position="343"/>
    </location>
</feature>
<evidence type="ECO:0000259" key="16">
    <source>
        <dbReference type="PROSITE" id="PS51746"/>
    </source>
</evidence>
<keyword evidence="6" id="KW-0479">Metal-binding</keyword>
<keyword evidence="9" id="KW-0115">cAMP biosynthesis</keyword>
<gene>
    <name evidence="17" type="ORF">BJ322DRAFT_1074241</name>
</gene>
<dbReference type="CDD" id="cd00143">
    <property type="entry name" value="PP2Cc"/>
    <property type="match status" value="1"/>
</dbReference>
<dbReference type="SMART" id="SM00332">
    <property type="entry name" value="PP2Cc"/>
    <property type="match status" value="1"/>
</dbReference>
<dbReference type="InterPro" id="IPR055414">
    <property type="entry name" value="LRR_R13L4/SHOC2-like"/>
</dbReference>
<reference evidence="17" key="1">
    <citation type="journal article" date="2020" name="Nat. Commun.">
        <title>Large-scale genome sequencing of mycorrhizal fungi provides insights into the early evolution of symbiotic traits.</title>
        <authorList>
            <person name="Miyauchi S."/>
            <person name="Kiss E."/>
            <person name="Kuo A."/>
            <person name="Drula E."/>
            <person name="Kohler A."/>
            <person name="Sanchez-Garcia M."/>
            <person name="Morin E."/>
            <person name="Andreopoulos B."/>
            <person name="Barry K.W."/>
            <person name="Bonito G."/>
            <person name="Buee M."/>
            <person name="Carver A."/>
            <person name="Chen C."/>
            <person name="Cichocki N."/>
            <person name="Clum A."/>
            <person name="Culley D."/>
            <person name="Crous P.W."/>
            <person name="Fauchery L."/>
            <person name="Girlanda M."/>
            <person name="Hayes R.D."/>
            <person name="Keri Z."/>
            <person name="LaButti K."/>
            <person name="Lipzen A."/>
            <person name="Lombard V."/>
            <person name="Magnuson J."/>
            <person name="Maillard F."/>
            <person name="Murat C."/>
            <person name="Nolan M."/>
            <person name="Ohm R.A."/>
            <person name="Pangilinan J."/>
            <person name="Pereira M.F."/>
            <person name="Perotto S."/>
            <person name="Peter M."/>
            <person name="Pfister S."/>
            <person name="Riley R."/>
            <person name="Sitrit Y."/>
            <person name="Stielow J.B."/>
            <person name="Szollosi G."/>
            <person name="Zifcakova L."/>
            <person name="Stursova M."/>
            <person name="Spatafora J.W."/>
            <person name="Tedersoo L."/>
            <person name="Vaario L.M."/>
            <person name="Yamada A."/>
            <person name="Yan M."/>
            <person name="Wang P."/>
            <person name="Xu J."/>
            <person name="Bruns T."/>
            <person name="Baldrian P."/>
            <person name="Vilgalys R."/>
            <person name="Dunand C."/>
            <person name="Henrissat B."/>
            <person name="Grigoriev I.V."/>
            <person name="Hibbett D."/>
            <person name="Nagy L.G."/>
            <person name="Martin F.M."/>
        </authorList>
    </citation>
    <scope>NUCLEOTIDE SEQUENCE</scope>
    <source>
        <strain evidence="17">UH-Tt-Lm1</strain>
    </source>
</reference>
<dbReference type="InterPro" id="IPR001054">
    <property type="entry name" value="A/G_cyclase"/>
</dbReference>
<dbReference type="Pfam" id="PF08509">
    <property type="entry name" value="Ad_cyc_g-alpha"/>
    <property type="match status" value="1"/>
</dbReference>
<dbReference type="Pfam" id="PF23010">
    <property type="entry name" value="RA_3"/>
    <property type="match status" value="1"/>
</dbReference>
<proteinExistence type="inferred from homology"/>
<dbReference type="PROSITE" id="PS50200">
    <property type="entry name" value="RA"/>
    <property type="match status" value="1"/>
</dbReference>
<dbReference type="Pfam" id="PF13855">
    <property type="entry name" value="LRR_8"/>
    <property type="match status" value="1"/>
</dbReference>
<evidence type="ECO:0000256" key="3">
    <source>
        <dbReference type="ARBA" id="ARBA00012201"/>
    </source>
</evidence>
<dbReference type="Pfam" id="PF23598">
    <property type="entry name" value="LRR_14"/>
    <property type="match status" value="2"/>
</dbReference>
<keyword evidence="7" id="KW-0677">Repeat</keyword>
<dbReference type="SUPFAM" id="SSF52075">
    <property type="entry name" value="Outer arm dynein light chain 1"/>
    <property type="match status" value="1"/>
</dbReference>
<dbReference type="InterPro" id="IPR001932">
    <property type="entry name" value="PPM-type_phosphatase-like_dom"/>
</dbReference>
<dbReference type="Gene3D" id="3.80.10.10">
    <property type="entry name" value="Ribonuclease Inhibitor"/>
    <property type="match status" value="3"/>
</dbReference>
<dbReference type="PROSITE" id="PS51746">
    <property type="entry name" value="PPM_2"/>
    <property type="match status" value="1"/>
</dbReference>
<dbReference type="InterPro" id="IPR029787">
    <property type="entry name" value="Nucleotide_cyclase"/>
</dbReference>
<dbReference type="PANTHER" id="PTHR48051">
    <property type="match status" value="1"/>
</dbReference>
<accession>A0A9P6L4M4</accession>
<dbReference type="SUPFAM" id="SSF52058">
    <property type="entry name" value="L domain-like"/>
    <property type="match status" value="2"/>
</dbReference>
<dbReference type="InterPro" id="IPR055071">
    <property type="entry name" value="RA_PHLPP-like"/>
</dbReference>
<dbReference type="CDD" id="cd17214">
    <property type="entry name" value="RA_CYR1_like"/>
    <property type="match status" value="1"/>
</dbReference>
<evidence type="ECO:0000313" key="17">
    <source>
        <dbReference type="EMBL" id="KAF9782085.1"/>
    </source>
</evidence>
<evidence type="ECO:0000313" key="18">
    <source>
        <dbReference type="Proteomes" id="UP000736335"/>
    </source>
</evidence>
<evidence type="ECO:0000256" key="7">
    <source>
        <dbReference type="ARBA" id="ARBA00022737"/>
    </source>
</evidence>
<keyword evidence="8" id="KW-0460">Magnesium</keyword>
<dbReference type="InterPro" id="IPR000159">
    <property type="entry name" value="RA_dom"/>
</dbReference>
<dbReference type="EMBL" id="WIUZ02000012">
    <property type="protein sequence ID" value="KAF9782085.1"/>
    <property type="molecule type" value="Genomic_DNA"/>
</dbReference>
<dbReference type="SUPFAM" id="SSF81606">
    <property type="entry name" value="PP2C-like"/>
    <property type="match status" value="1"/>
</dbReference>
<dbReference type="GO" id="GO:0000287">
    <property type="term" value="F:magnesium ion binding"/>
    <property type="evidence" value="ECO:0007669"/>
    <property type="project" value="InterPro"/>
</dbReference>
<feature type="region of interest" description="Disordered" evidence="13">
    <location>
        <begin position="134"/>
        <end position="190"/>
    </location>
</feature>
<dbReference type="GO" id="GO:0005737">
    <property type="term" value="C:cytoplasm"/>
    <property type="evidence" value="ECO:0007669"/>
    <property type="project" value="TreeGrafter"/>
</dbReference>
<dbReference type="InterPro" id="IPR001611">
    <property type="entry name" value="Leu-rich_rpt"/>
</dbReference>
<dbReference type="SMART" id="SM00365">
    <property type="entry name" value="LRR_SD22"/>
    <property type="match status" value="4"/>
</dbReference>
<dbReference type="Gene3D" id="3.60.40.10">
    <property type="entry name" value="PPM-type phosphatase domain"/>
    <property type="match status" value="1"/>
</dbReference>
<comment type="similarity">
    <text evidence="2">Belongs to the adenylyl cyclase class-3 family.</text>
</comment>
<dbReference type="PROSITE" id="PS50125">
    <property type="entry name" value="GUANYLATE_CYCLASE_2"/>
    <property type="match status" value="1"/>
</dbReference>
<dbReference type="OrthoDB" id="2021138at2759"/>
<dbReference type="EC" id="4.6.1.1" evidence="3"/>
<evidence type="ECO:0000256" key="11">
    <source>
        <dbReference type="ARBA" id="ARBA00032597"/>
    </source>
</evidence>
<evidence type="ECO:0000256" key="12">
    <source>
        <dbReference type="ARBA" id="ARBA00032637"/>
    </source>
</evidence>
<evidence type="ECO:0000259" key="14">
    <source>
        <dbReference type="PROSITE" id="PS50125"/>
    </source>
</evidence>
<keyword evidence="5" id="KW-0433">Leucine-rich repeat</keyword>
<evidence type="ECO:0000259" key="15">
    <source>
        <dbReference type="PROSITE" id="PS50200"/>
    </source>
</evidence>
<dbReference type="InterPro" id="IPR003591">
    <property type="entry name" value="Leu-rich_rpt_typical-subtyp"/>
</dbReference>
<dbReference type="SUPFAM" id="SSF55073">
    <property type="entry name" value="Nucleotide cyclase"/>
    <property type="match status" value="1"/>
</dbReference>
<feature type="domain" description="PPM-type phosphatase" evidence="16">
    <location>
        <begin position="1083"/>
        <end position="1354"/>
    </location>
</feature>
<dbReference type="GO" id="GO:0006171">
    <property type="term" value="P:cAMP biosynthetic process"/>
    <property type="evidence" value="ECO:0007669"/>
    <property type="project" value="UniProtKB-KW"/>
</dbReference>
<evidence type="ECO:0000256" key="10">
    <source>
        <dbReference type="ARBA" id="ARBA00023239"/>
    </source>
</evidence>
<evidence type="ECO:0000256" key="9">
    <source>
        <dbReference type="ARBA" id="ARBA00022998"/>
    </source>
</evidence>
<dbReference type="InterPro" id="IPR050216">
    <property type="entry name" value="LRR_domain-containing"/>
</dbReference>
<feature type="region of interest" description="Disordered" evidence="13">
    <location>
        <begin position="301"/>
        <end position="359"/>
    </location>
</feature>
<feature type="region of interest" description="Disordered" evidence="13">
    <location>
        <begin position="11"/>
        <end position="59"/>
    </location>
</feature>
<dbReference type="PROSITE" id="PS51450">
    <property type="entry name" value="LRR"/>
    <property type="match status" value="5"/>
</dbReference>
<protein>
    <recommendedName>
        <fullName evidence="4">Adenylate cyclase</fullName>
        <ecNumber evidence="3">4.6.1.1</ecNumber>
    </recommendedName>
    <alternativeName>
        <fullName evidence="11">ATP pyrophosphate-lyase</fullName>
    </alternativeName>
    <alternativeName>
        <fullName evidence="12">Adenylyl cyclase</fullName>
    </alternativeName>
</protein>
<dbReference type="Proteomes" id="UP000736335">
    <property type="component" value="Unassembled WGS sequence"/>
</dbReference>
<comment type="caution">
    <text evidence="17">The sequence shown here is derived from an EMBL/GenBank/DDBJ whole genome shotgun (WGS) entry which is preliminary data.</text>
</comment>
<dbReference type="InterPro" id="IPR036457">
    <property type="entry name" value="PPM-type-like_dom_sf"/>
</dbReference>
<feature type="domain" description="Ras-associating" evidence="15">
    <location>
        <begin position="358"/>
        <end position="448"/>
    </location>
</feature>
<evidence type="ECO:0000256" key="6">
    <source>
        <dbReference type="ARBA" id="ARBA00022723"/>
    </source>
</evidence>
<dbReference type="Gene3D" id="3.30.70.1230">
    <property type="entry name" value="Nucleotide cyclase"/>
    <property type="match status" value="1"/>
</dbReference>
<dbReference type="SMART" id="SM00369">
    <property type="entry name" value="LRR_TYP"/>
    <property type="match status" value="11"/>
</dbReference>
<keyword evidence="18" id="KW-1185">Reference proteome</keyword>
<reference evidence="17" key="2">
    <citation type="submission" date="2020-11" db="EMBL/GenBank/DDBJ databases">
        <authorList>
            <consortium name="DOE Joint Genome Institute"/>
            <person name="Kuo A."/>
            <person name="Miyauchi S."/>
            <person name="Kiss E."/>
            <person name="Drula E."/>
            <person name="Kohler A."/>
            <person name="Sanchez-Garcia M."/>
            <person name="Andreopoulos B."/>
            <person name="Barry K.W."/>
            <person name="Bonito G."/>
            <person name="Buee M."/>
            <person name="Carver A."/>
            <person name="Chen C."/>
            <person name="Cichocki N."/>
            <person name="Clum A."/>
            <person name="Culley D."/>
            <person name="Crous P.W."/>
            <person name="Fauchery L."/>
            <person name="Girlanda M."/>
            <person name="Hayes R."/>
            <person name="Keri Z."/>
            <person name="Labutti K."/>
            <person name="Lipzen A."/>
            <person name="Lombard V."/>
            <person name="Magnuson J."/>
            <person name="Maillard F."/>
            <person name="Morin E."/>
            <person name="Murat C."/>
            <person name="Nolan M."/>
            <person name="Ohm R."/>
            <person name="Pangilinan J."/>
            <person name="Pereira M."/>
            <person name="Perotto S."/>
            <person name="Peter M."/>
            <person name="Riley R."/>
            <person name="Sitrit Y."/>
            <person name="Stielow B."/>
            <person name="Szollosi G."/>
            <person name="Zifcakova L."/>
            <person name="Stursova M."/>
            <person name="Spatafora J.W."/>
            <person name="Tedersoo L."/>
            <person name="Vaario L.-M."/>
            <person name="Yamada A."/>
            <person name="Yan M."/>
            <person name="Wang P."/>
            <person name="Xu J."/>
            <person name="Bruns T."/>
            <person name="Baldrian P."/>
            <person name="Vilgalys R."/>
            <person name="Henrissat B."/>
            <person name="Grigoriev I.V."/>
            <person name="Hibbett D."/>
            <person name="Nagy L.G."/>
            <person name="Martin F.M."/>
        </authorList>
    </citation>
    <scope>NUCLEOTIDE SEQUENCE</scope>
    <source>
        <strain evidence="17">UH-Tt-Lm1</strain>
    </source>
</reference>
<dbReference type="GO" id="GO:0035556">
    <property type="term" value="P:intracellular signal transduction"/>
    <property type="evidence" value="ECO:0007669"/>
    <property type="project" value="InterPro"/>
</dbReference>
<dbReference type="InterPro" id="IPR032675">
    <property type="entry name" value="LRR_dom_sf"/>
</dbReference>
<sequence>MMVSDMSLGFLPGTNATHLTPVDSSTVSPPQDATIAPWVSAQDDEPPTPPPKPNQRLIPTKSSLSSLVLGGSTRSGSLVNLPYVHHRSGRPSDAQSFDSSVADSFDSSLSLPHIDSRAELRKPKSSINLLANMMKKRSRSKLRDDTSSLRSFTHPPVPPLPLQATRKDRSIKSKKKSTRSSHSDSTVSINNLTTSSETVFRLDTNLDEMEGIVDLNHHHDSSSLSSGIDSQLSDASFRHVPYNSPPTFSDPFLPSSSVVRRKHYDNRKISPNTVLPDINIFRVDDDASTAWTAPESWAVEKEGVAKPEEYGSSSEDDASAVNSPTPGPPMSTSNKRKSRRKTQSSRQNGGRPGSSHGKAYKIRIYRASNTYHVVSIGLAATVADVTSQLIKKLLDSEREVHRLYLKERNRERVLAMTERPADIMRRRLEQAGYTAADGLDMLGADDMRFLLTFVYKSTLLGPAEEELTFDDFEYIDLTGRSLKTVPVVLHKHADTISVLNLSRNPMLEIPLDFIQGCTTLRDLRLSYMAMKKVPHSVRHCATLQRLDLSCNRIVDLEDAALDHLSGLTTLKVQNNRIERLPWYFPRLRSLKFLNISNNKFKTFPEVVTQMEGLMDLDLSFNMITELPDGLGRLRSLEKLVVVGNMISRVPDDCSRLSNLRILDCRRNKLVDLTAICLLPKLETLVANHNSVHILELSLGPSVTEVDASHNDITTLTLIPGPVGQPYALLTLDISHAKLSNLDSFALSHLTSLRHLLLDHNRIRHIPDQVGDLHSLIKLSCSNNQLLALPSSIGKLQKLEILDAHNNSIEDIPVTIWNCASLIHVNFTSNLIHTWHEPSSGVTRSESLPSLRTGSIASIRKGSTVGSVLNEPPSSSRPPLAYSLERLFLGENKFGDEALGLLGFFMELHVLNLSFNEIQELPPSFFGNLTKLEELYLSGNSLSTIPTEDLHRLTRLQVLFLNGNKLQTLPQELGKIQSLAALDVSSNVLKYNINNWEFDWNWNFNQNLRYLNLSGNKRLEIKPDTNPKLSRDQNQRKVLADFSGLLQLRVLGLMDVTTVFVPTIPDEHEDRRVRTSSSEVNQMAYGIADTLGKTDHVTMFDLVQPQFRQNDNEAVFALFGRAQPISSNNRFSKYIRDNFLPVFSKQLEDLRDGGTVPDALRRTFLRLNKLGYDYLHSTAYNQRKTSHASVSTTYYPEKSSGRSGASGIVVYVFDKTLYVANTGDSLAVISRHGQAVMLSRKHDPFEEIGRIRSAEGWVSPKGLVGDEIDVSRSFGFFHLLPVINAGPDVFTWPISEVDEFIIVGNRGLWDFVSPQTAVDIARQERNDPMIAAQKLRDFAISYGADGSTMIMVIKVSDILNPGPREIFGPGLRELTRRKKKDDIALRAVRRLDDEVDAPMGHIALVFTDIRNSTSLWETNAGMPAAMSVHGDLLRRQLRICGGYEVKTEGDAFMCSFHTVLSALLWCLSVQVDLLKADWPADILESDEGREIRDQGGRVVARGLSVRMGIHCGYPVCEPDPVTHRMDYFGPMVNRSSRICGSAAGGEIMCSADVVREINAKILDVGPETEFSYLQPPAVVEAIRAIGVVMEPVGEVKLKGLEVPELLSIVLPRELEGRKNMEQHEAMSALTPDPKVQFTAEQVRALGMLCLRFESLTASQVFNPLPDRKGSSSALSDDARQGGLVRFAGNPNHLLPSFEKLADDELLSALGSLTVRIENAVKVLLLQHHTGQGIFSQNGQLDSSERTLEQLISVLCL</sequence>
<dbReference type="SMART" id="SM00044">
    <property type="entry name" value="CYCc"/>
    <property type="match status" value="1"/>
</dbReference>
<dbReference type="SMART" id="SM00364">
    <property type="entry name" value="LRR_BAC"/>
    <property type="match status" value="8"/>
</dbReference>
<dbReference type="InterPro" id="IPR013716">
    <property type="entry name" value="Adenylate_cyclase_G-a-bd"/>
</dbReference>
<organism evidence="17 18">
    <name type="scientific">Thelephora terrestris</name>
    <dbReference type="NCBI Taxonomy" id="56493"/>
    <lineage>
        <taxon>Eukaryota</taxon>
        <taxon>Fungi</taxon>
        <taxon>Dikarya</taxon>
        <taxon>Basidiomycota</taxon>
        <taxon>Agaricomycotina</taxon>
        <taxon>Agaricomycetes</taxon>
        <taxon>Thelephorales</taxon>
        <taxon>Thelephoraceae</taxon>
        <taxon>Thelephora</taxon>
    </lineage>
</organism>
<comment type="catalytic activity">
    <reaction evidence="1">
        <text>ATP = 3',5'-cyclic AMP + diphosphate</text>
        <dbReference type="Rhea" id="RHEA:15389"/>
        <dbReference type="ChEBI" id="CHEBI:30616"/>
        <dbReference type="ChEBI" id="CHEBI:33019"/>
        <dbReference type="ChEBI" id="CHEBI:58165"/>
        <dbReference type="EC" id="4.6.1.1"/>
    </reaction>
</comment>
<dbReference type="Pfam" id="PF00481">
    <property type="entry name" value="PP2C"/>
    <property type="match status" value="1"/>
</dbReference>
<keyword evidence="10" id="KW-0456">Lyase</keyword>
<dbReference type="PANTHER" id="PTHR48051:SF1">
    <property type="entry name" value="RAS SUPPRESSOR PROTEIN 1"/>
    <property type="match status" value="1"/>
</dbReference>
<evidence type="ECO:0000256" key="8">
    <source>
        <dbReference type="ARBA" id="ARBA00022842"/>
    </source>
</evidence>